<dbReference type="AlphaFoldDB" id="G5JAB2"/>
<proteinExistence type="predicted"/>
<accession>G5JAB2</accession>
<protein>
    <submittedName>
        <fullName evidence="1">Uncharacterized protein</fullName>
    </submittedName>
</protein>
<dbReference type="PATRIC" id="fig|423471.3.peg.4094"/>
<reference evidence="1 2" key="1">
    <citation type="journal article" date="2011" name="Front. Microbiol.">
        <title>Two Strains of Crocosphaera watsonii with Highly Conserved Genomes are Distinguished by Strain-Specific Features.</title>
        <authorList>
            <person name="Bench S.R."/>
            <person name="Ilikchyan I.N."/>
            <person name="Tripp H.J."/>
            <person name="Zehr J.P."/>
        </authorList>
    </citation>
    <scope>NUCLEOTIDE SEQUENCE [LARGE SCALE GENOMIC DNA]</scope>
    <source>
        <strain evidence="1 2">WH 0003</strain>
    </source>
</reference>
<evidence type="ECO:0000313" key="1">
    <source>
        <dbReference type="EMBL" id="EHJ10877.1"/>
    </source>
</evidence>
<name>G5JAB2_CROWT</name>
<dbReference type="RefSeq" id="WP_007312279.1">
    <property type="nucleotide sequence ID" value="NZ_AESD01000661.1"/>
</dbReference>
<dbReference type="GeneID" id="88767813"/>
<sequence>MILIAVLAGGSMAAYSQSEVNFLRKTIQLVFFQQFMTLVIYLTCFGQDLFSRRH</sequence>
<comment type="caution">
    <text evidence="1">The sequence shown here is derived from an EMBL/GenBank/DDBJ whole genome shotgun (WGS) entry which is preliminary data.</text>
</comment>
<dbReference type="EMBL" id="AESD01000661">
    <property type="protein sequence ID" value="EHJ10877.1"/>
    <property type="molecule type" value="Genomic_DNA"/>
</dbReference>
<organism evidence="1 2">
    <name type="scientific">Crocosphaera watsonii WH 0003</name>
    <dbReference type="NCBI Taxonomy" id="423471"/>
    <lineage>
        <taxon>Bacteria</taxon>
        <taxon>Bacillati</taxon>
        <taxon>Cyanobacteriota</taxon>
        <taxon>Cyanophyceae</taxon>
        <taxon>Oscillatoriophycideae</taxon>
        <taxon>Chroococcales</taxon>
        <taxon>Aphanothecaceae</taxon>
        <taxon>Crocosphaera</taxon>
    </lineage>
</organism>
<dbReference type="Proteomes" id="UP000003477">
    <property type="component" value="Unassembled WGS sequence"/>
</dbReference>
<gene>
    <name evidence="1" type="ORF">CWATWH0003_4376</name>
</gene>
<evidence type="ECO:0000313" key="2">
    <source>
        <dbReference type="Proteomes" id="UP000003477"/>
    </source>
</evidence>